<feature type="active site" description="Nucleophile" evidence="5">
    <location>
        <position position="13"/>
    </location>
</feature>
<dbReference type="Gene3D" id="3.40.50.2300">
    <property type="match status" value="1"/>
</dbReference>
<dbReference type="PANTHER" id="PTHR11717">
    <property type="entry name" value="LOW MOLECULAR WEIGHT PROTEIN TYROSINE PHOSPHATASE"/>
    <property type="match status" value="1"/>
</dbReference>
<evidence type="ECO:0000313" key="7">
    <source>
        <dbReference type="EMBL" id="PTQ78115.1"/>
    </source>
</evidence>
<dbReference type="InterPro" id="IPR023485">
    <property type="entry name" value="Ptyr_pPase"/>
</dbReference>
<dbReference type="SUPFAM" id="SSF52788">
    <property type="entry name" value="Phosphotyrosine protein phosphatases I"/>
    <property type="match status" value="1"/>
</dbReference>
<dbReference type="Proteomes" id="UP000244128">
    <property type="component" value="Unassembled WGS sequence"/>
</dbReference>
<evidence type="ECO:0000256" key="5">
    <source>
        <dbReference type="PIRSR" id="PIRSR617867-1"/>
    </source>
</evidence>
<keyword evidence="4" id="KW-0904">Protein phosphatase</keyword>
<evidence type="ECO:0000256" key="3">
    <source>
        <dbReference type="ARBA" id="ARBA00022801"/>
    </source>
</evidence>
<dbReference type="InterPro" id="IPR017867">
    <property type="entry name" value="Tyr_phospatase_low_mol_wt"/>
</dbReference>
<keyword evidence="3" id="KW-0378">Hydrolase</keyword>
<dbReference type="EMBL" id="FODO01000013">
    <property type="protein sequence ID" value="SEO60033.1"/>
    <property type="molecule type" value="Genomic_DNA"/>
</dbReference>
<evidence type="ECO:0000256" key="2">
    <source>
        <dbReference type="ARBA" id="ARBA00013064"/>
    </source>
</evidence>
<dbReference type="PRINTS" id="PR00719">
    <property type="entry name" value="LMWPTPASE"/>
</dbReference>
<evidence type="ECO:0000256" key="1">
    <source>
        <dbReference type="ARBA" id="ARBA00011063"/>
    </source>
</evidence>
<dbReference type="OrthoDB" id="9784339at2"/>
<keyword evidence="9" id="KW-1185">Reference proteome</keyword>
<dbReference type="RefSeq" id="WP_090318689.1">
    <property type="nucleotide sequence ID" value="NZ_FNOE01000011.1"/>
</dbReference>
<accession>A0A1H8R298</accession>
<dbReference type="FunFam" id="3.40.50.2300:FF:000113">
    <property type="entry name" value="Low molecular weight protein-tyrosine-phosphatase"/>
    <property type="match status" value="1"/>
</dbReference>
<comment type="similarity">
    <text evidence="1">Belongs to the low molecular weight phosphotyrosine protein phosphatase family.</text>
</comment>
<gene>
    <name evidence="7" type="ORF">C8R26_10497</name>
    <name evidence="8" type="ORF">SAMN05216333_1135</name>
</gene>
<evidence type="ECO:0000313" key="9">
    <source>
        <dbReference type="Proteomes" id="UP000198814"/>
    </source>
</evidence>
<dbReference type="PANTHER" id="PTHR11717:SF7">
    <property type="entry name" value="LOW MOLECULAR WEIGHT PHOSPHOTYROSINE PROTEIN PHOSPHATASE"/>
    <property type="match status" value="1"/>
</dbReference>
<reference evidence="7 10" key="3">
    <citation type="submission" date="2018-04" db="EMBL/GenBank/DDBJ databases">
        <title>Active sludge and wastewater microbial communities from Klosterneuburg, Austria.</title>
        <authorList>
            <person name="Wagner M."/>
        </authorList>
    </citation>
    <scope>NUCLEOTIDE SEQUENCE [LARGE SCALE GENOMIC DNA]</scope>
    <source>
        <strain evidence="7 10">Nm49</strain>
    </source>
</reference>
<evidence type="ECO:0000259" key="6">
    <source>
        <dbReference type="SMART" id="SM00226"/>
    </source>
</evidence>
<sequence length="166" mass="18684">MNKDKKIKVLFVCMGNICRSPTADAVFRHHVKAAGVDHLIHVDSAGTHAYHIGDPPDHRAQSTALQRGYKMHELRARAVESSDFEEFDYILAMDKENLTLLLQRSPRQHVNKIQLFMQYAPSAEADTEVPDPYFGGQQGFELVLDMVEEASQGLLAHLRTINTQQG</sequence>
<protein>
    <recommendedName>
        <fullName evidence="2">protein-tyrosine-phosphatase</fullName>
        <ecNumber evidence="2">3.1.3.48</ecNumber>
    </recommendedName>
</protein>
<dbReference type="InterPro" id="IPR036196">
    <property type="entry name" value="Ptyr_pPase_sf"/>
</dbReference>
<dbReference type="SMART" id="SM00226">
    <property type="entry name" value="LMWPc"/>
    <property type="match status" value="1"/>
</dbReference>
<organism evidence="8 9">
    <name type="scientific">Nitrosomonas oligotropha</name>
    <dbReference type="NCBI Taxonomy" id="42354"/>
    <lineage>
        <taxon>Bacteria</taxon>
        <taxon>Pseudomonadati</taxon>
        <taxon>Pseudomonadota</taxon>
        <taxon>Betaproteobacteria</taxon>
        <taxon>Nitrosomonadales</taxon>
        <taxon>Nitrosomonadaceae</taxon>
        <taxon>Nitrosomonas</taxon>
    </lineage>
</organism>
<dbReference type="CDD" id="cd16343">
    <property type="entry name" value="LMWPTP"/>
    <property type="match status" value="1"/>
</dbReference>
<reference evidence="8" key="2">
    <citation type="submission" date="2016-10" db="EMBL/GenBank/DDBJ databases">
        <authorList>
            <person name="de Groot N.N."/>
        </authorList>
    </citation>
    <scope>NUCLEOTIDE SEQUENCE [LARGE SCALE GENOMIC DNA]</scope>
    <source>
        <strain evidence="8">Nm76</strain>
    </source>
</reference>
<feature type="domain" description="Phosphotyrosine protein phosphatase I" evidence="6">
    <location>
        <begin position="7"/>
        <end position="157"/>
    </location>
</feature>
<dbReference type="EC" id="3.1.3.48" evidence="2"/>
<dbReference type="Proteomes" id="UP000198814">
    <property type="component" value="Unassembled WGS sequence"/>
</dbReference>
<proteinExistence type="inferred from homology"/>
<reference evidence="9" key="1">
    <citation type="submission" date="2016-10" db="EMBL/GenBank/DDBJ databases">
        <authorList>
            <person name="Varghese N."/>
            <person name="Submissions S."/>
        </authorList>
    </citation>
    <scope>NUCLEOTIDE SEQUENCE [LARGE SCALE GENOMIC DNA]</scope>
    <source>
        <strain evidence="9">Nm76</strain>
    </source>
</reference>
<evidence type="ECO:0000313" key="10">
    <source>
        <dbReference type="Proteomes" id="UP000244128"/>
    </source>
</evidence>
<feature type="active site" description="Proton donor" evidence="5">
    <location>
        <position position="131"/>
    </location>
</feature>
<dbReference type="AlphaFoldDB" id="A0A1H8R298"/>
<evidence type="ECO:0000313" key="8">
    <source>
        <dbReference type="EMBL" id="SEO60033.1"/>
    </source>
</evidence>
<dbReference type="EMBL" id="QAOI01000004">
    <property type="protein sequence ID" value="PTQ78115.1"/>
    <property type="molecule type" value="Genomic_DNA"/>
</dbReference>
<dbReference type="STRING" id="42354.SAMN05216333_1135"/>
<dbReference type="GO" id="GO:0004725">
    <property type="term" value="F:protein tyrosine phosphatase activity"/>
    <property type="evidence" value="ECO:0007669"/>
    <property type="project" value="UniProtKB-EC"/>
</dbReference>
<evidence type="ECO:0000256" key="4">
    <source>
        <dbReference type="ARBA" id="ARBA00022912"/>
    </source>
</evidence>
<dbReference type="InterPro" id="IPR050438">
    <property type="entry name" value="LMW_PTPase"/>
</dbReference>
<dbReference type="Pfam" id="PF01451">
    <property type="entry name" value="LMWPc"/>
    <property type="match status" value="1"/>
</dbReference>
<name>A0A1H8R298_9PROT</name>
<feature type="active site" evidence="5">
    <location>
        <position position="19"/>
    </location>
</feature>